<proteinExistence type="inferred from homology"/>
<evidence type="ECO:0000313" key="4">
    <source>
        <dbReference type="Proteomes" id="UP000470302"/>
    </source>
</evidence>
<dbReference type="AlphaFoldDB" id="A0A845GER5"/>
<gene>
    <name evidence="3" type="ORF">GTP91_33255</name>
</gene>
<dbReference type="NCBIfam" id="TIGR01845">
    <property type="entry name" value="outer_NodT"/>
    <property type="match status" value="1"/>
</dbReference>
<sequence length="438" mass="46275">AWGAPAPAAWWTLFRNPALDALMARAIAGHPSLDAQLAAIMQAEQQLAAVRGEQLPSAGLSLGAERATLNQYGYAAGPLGNYVSNFYSGAVKINYLLDLFGGRRRSIEGYQANLDYQRNLLDAAALSLTTSLGTAAINSASLREQIAATDALVANEEAQLAQIARRNALGGVSRGEVLRQEAQVAATRATLPALRQQLALAEHLLAVLSNRAPADAEPSMLQLADFNLPAALPVQLPSAMVEQRPDIRAARAQLHQASAQIGVAAAKALPSFMVSASYGKSSGKFHDLFSDSASGWSLLGGLTQPLFNGGALSAERRAAEAAYRQAAAEYRLTVLNALQNVADALSQLDGDGDAVRLSAEQLRVAQASLDFTGKRYAAGAVDFNALLADQQTYQRARIDLIRASARRKVDIVALFKALGGGWLDIKSSTDGSIAYHGQ</sequence>
<dbReference type="GO" id="GO:0015562">
    <property type="term" value="F:efflux transmembrane transporter activity"/>
    <property type="evidence" value="ECO:0007669"/>
    <property type="project" value="InterPro"/>
</dbReference>
<dbReference type="SUPFAM" id="SSF56954">
    <property type="entry name" value="Outer membrane efflux proteins (OEP)"/>
    <property type="match status" value="1"/>
</dbReference>
<comment type="subcellular location">
    <subcellularLocation>
        <location evidence="2">Cell membrane</location>
        <topology evidence="2">Lipid-anchor</topology>
    </subcellularLocation>
</comment>
<dbReference type="PANTHER" id="PTHR30203:SF33">
    <property type="entry name" value="BLR4455 PROTEIN"/>
    <property type="match status" value="1"/>
</dbReference>
<keyword evidence="2" id="KW-0472">Membrane</keyword>
<dbReference type="EMBL" id="WWCW01000367">
    <property type="protein sequence ID" value="MYM92030.1"/>
    <property type="molecule type" value="Genomic_DNA"/>
</dbReference>
<dbReference type="Pfam" id="PF02321">
    <property type="entry name" value="OEP"/>
    <property type="match status" value="2"/>
</dbReference>
<evidence type="ECO:0000256" key="1">
    <source>
        <dbReference type="ARBA" id="ARBA00007613"/>
    </source>
</evidence>
<keyword evidence="2" id="KW-0812">Transmembrane</keyword>
<keyword evidence="2" id="KW-0564">Palmitate</keyword>
<dbReference type="InterPro" id="IPR003423">
    <property type="entry name" value="OMP_efflux"/>
</dbReference>
<comment type="similarity">
    <text evidence="1 2">Belongs to the outer membrane factor (OMF) (TC 1.B.17) family.</text>
</comment>
<keyword evidence="2" id="KW-0449">Lipoprotein</keyword>
<organism evidence="3 4">
    <name type="scientific">Duganella vulcania</name>
    <dbReference type="NCBI Taxonomy" id="2692166"/>
    <lineage>
        <taxon>Bacteria</taxon>
        <taxon>Pseudomonadati</taxon>
        <taxon>Pseudomonadota</taxon>
        <taxon>Betaproteobacteria</taxon>
        <taxon>Burkholderiales</taxon>
        <taxon>Oxalobacteraceae</taxon>
        <taxon>Telluria group</taxon>
        <taxon>Duganella</taxon>
    </lineage>
</organism>
<reference evidence="3 4" key="1">
    <citation type="submission" date="2020-01" db="EMBL/GenBank/DDBJ databases">
        <title>Novel species isolated from a subtropical stream in China.</title>
        <authorList>
            <person name="Lu H."/>
        </authorList>
    </citation>
    <scope>NUCLEOTIDE SEQUENCE [LARGE SCALE GENOMIC DNA]</scope>
    <source>
        <strain evidence="3 4">FT82W</strain>
    </source>
</reference>
<dbReference type="RefSeq" id="WP_161100540.1">
    <property type="nucleotide sequence ID" value="NZ_WWCW01000367.1"/>
</dbReference>
<dbReference type="InterPro" id="IPR010131">
    <property type="entry name" value="MdtP/NodT-like"/>
</dbReference>
<dbReference type="Gene3D" id="2.20.200.10">
    <property type="entry name" value="Outer membrane efflux proteins (OEP)"/>
    <property type="match status" value="1"/>
</dbReference>
<evidence type="ECO:0000256" key="2">
    <source>
        <dbReference type="RuleBase" id="RU362097"/>
    </source>
</evidence>
<comment type="caution">
    <text evidence="3">The sequence shown here is derived from an EMBL/GenBank/DDBJ whole genome shotgun (WGS) entry which is preliminary data.</text>
</comment>
<dbReference type="Proteomes" id="UP000470302">
    <property type="component" value="Unassembled WGS sequence"/>
</dbReference>
<dbReference type="GO" id="GO:0005886">
    <property type="term" value="C:plasma membrane"/>
    <property type="evidence" value="ECO:0007669"/>
    <property type="project" value="UniProtKB-SubCell"/>
</dbReference>
<accession>A0A845GER5</accession>
<feature type="non-terminal residue" evidence="3">
    <location>
        <position position="1"/>
    </location>
</feature>
<evidence type="ECO:0000313" key="3">
    <source>
        <dbReference type="EMBL" id="MYM92030.1"/>
    </source>
</evidence>
<protein>
    <submittedName>
        <fullName evidence="3">Efflux transporter outer membrane subunit</fullName>
    </submittedName>
</protein>
<dbReference type="Gene3D" id="1.20.1600.10">
    <property type="entry name" value="Outer membrane efflux proteins (OEP)"/>
    <property type="match status" value="1"/>
</dbReference>
<name>A0A845GER5_9BURK</name>
<keyword evidence="2" id="KW-1134">Transmembrane beta strand</keyword>
<dbReference type="PANTHER" id="PTHR30203">
    <property type="entry name" value="OUTER MEMBRANE CATION EFFLUX PROTEIN"/>
    <property type="match status" value="1"/>
</dbReference>